<proteinExistence type="predicted"/>
<evidence type="ECO:0000313" key="2">
    <source>
        <dbReference type="Proteomes" id="UP000186308"/>
    </source>
</evidence>
<dbReference type="PANTHER" id="PTHR33973">
    <property type="entry name" value="OS07G0153300 PROTEIN"/>
    <property type="match status" value="1"/>
</dbReference>
<evidence type="ECO:0000313" key="1">
    <source>
        <dbReference type="EMBL" id="SIQ29767.1"/>
    </source>
</evidence>
<dbReference type="OrthoDB" id="9778801at2"/>
<sequence>MSGATIYAGSVGHVRYTTPRHKFAYRLWMLALDLDDLDGLARRSAIFRHNRPGLIGINDRDHGPRDGSALRPWVEAALAENGLAAFGARIRFMTIPRILGYAFNPISFYFCADADGRLGAVLHQVKNTFGDQVGYLIPVTAASGLIRQRVAKAMHVSPLFDMQGQYDFTFTRLERRFRMSIRYGAAERRMSAVMALDATPATDRALFGQLARMPLMAAKVIAAIHWEAIKTLVRGAKFHREPKDSHPTIVRGDAV</sequence>
<dbReference type="AlphaFoldDB" id="A0A8G2CJQ2"/>
<accession>A0A8G2CJQ2</accession>
<dbReference type="PANTHER" id="PTHR33973:SF4">
    <property type="entry name" value="OS07G0153300 PROTEIN"/>
    <property type="match status" value="1"/>
</dbReference>
<evidence type="ECO:0008006" key="3">
    <source>
        <dbReference type="Google" id="ProtNLM"/>
    </source>
</evidence>
<dbReference type="Pfam" id="PF07103">
    <property type="entry name" value="DUF1365"/>
    <property type="match status" value="1"/>
</dbReference>
<name>A0A8G2CJQ2_ACIRU</name>
<dbReference type="EMBL" id="FTNE01000003">
    <property type="protein sequence ID" value="SIQ29767.1"/>
    <property type="molecule type" value="Genomic_DNA"/>
</dbReference>
<comment type="caution">
    <text evidence="1">The sequence shown here is derived from an EMBL/GenBank/DDBJ whole genome shotgun (WGS) entry which is preliminary data.</text>
</comment>
<keyword evidence="2" id="KW-1185">Reference proteome</keyword>
<gene>
    <name evidence="1" type="ORF">SAMN05421828_103119</name>
</gene>
<reference evidence="1 2" key="1">
    <citation type="submission" date="2017-01" db="EMBL/GenBank/DDBJ databases">
        <authorList>
            <person name="Varghese N."/>
            <person name="Submissions S."/>
        </authorList>
    </citation>
    <scope>NUCLEOTIDE SEQUENCE [LARGE SCALE GENOMIC DNA]</scope>
    <source>
        <strain evidence="1 2">ATCC 35905</strain>
    </source>
</reference>
<dbReference type="InterPro" id="IPR010775">
    <property type="entry name" value="DUF1365"/>
</dbReference>
<dbReference type="RefSeq" id="WP_029310841.1">
    <property type="nucleotide sequence ID" value="NZ_FTNE01000003.1"/>
</dbReference>
<dbReference type="Proteomes" id="UP000186308">
    <property type="component" value="Unassembled WGS sequence"/>
</dbReference>
<protein>
    <recommendedName>
        <fullName evidence="3">DUF1365 domain-containing protein</fullName>
    </recommendedName>
</protein>
<organism evidence="1 2">
    <name type="scientific">Acidiphilium rubrum</name>
    <dbReference type="NCBI Taxonomy" id="526"/>
    <lineage>
        <taxon>Bacteria</taxon>
        <taxon>Pseudomonadati</taxon>
        <taxon>Pseudomonadota</taxon>
        <taxon>Alphaproteobacteria</taxon>
        <taxon>Acetobacterales</taxon>
        <taxon>Acidocellaceae</taxon>
        <taxon>Acidiphilium</taxon>
    </lineage>
</organism>